<evidence type="ECO:0000259" key="3">
    <source>
        <dbReference type="Pfam" id="PF08158"/>
    </source>
</evidence>
<dbReference type="GO" id="GO:0042273">
    <property type="term" value="P:ribosomal large subunit biogenesis"/>
    <property type="evidence" value="ECO:0007669"/>
    <property type="project" value="InterPro"/>
</dbReference>
<feature type="compositionally biased region" description="Basic and acidic residues" evidence="2">
    <location>
        <begin position="732"/>
        <end position="747"/>
    </location>
</feature>
<accession>A0A2P9D9V9</accession>
<feature type="region of interest" description="Disordered" evidence="2">
    <location>
        <begin position="1049"/>
        <end position="1069"/>
    </location>
</feature>
<dbReference type="PANTHER" id="PTHR12730:SF0">
    <property type="entry name" value="PROTEIN SDA1 HOMOLOG"/>
    <property type="match status" value="1"/>
</dbReference>
<feature type="domain" description="SDA1 N-terminal" evidence="3">
    <location>
        <begin position="306"/>
        <end position="634"/>
    </location>
</feature>
<dbReference type="Pfam" id="PF08158">
    <property type="entry name" value="SDA1_HEAT"/>
    <property type="match status" value="1"/>
</dbReference>
<feature type="compositionally biased region" description="Basic and acidic residues" evidence="2">
    <location>
        <begin position="867"/>
        <end position="883"/>
    </location>
</feature>
<dbReference type="EMBL" id="LT969570">
    <property type="protein sequence ID" value="SOV77793.1"/>
    <property type="molecule type" value="Genomic_DNA"/>
</dbReference>
<dbReference type="InterPro" id="IPR012977">
    <property type="entry name" value="SDA1_N"/>
</dbReference>
<dbReference type="VEuPathDB" id="PlasmoDB:PRCDC_0713400"/>
<feature type="coiled-coil region" evidence="1">
    <location>
        <begin position="887"/>
        <end position="914"/>
    </location>
</feature>
<organism evidence="4 5">
    <name type="scientific">Plasmodium reichenowi</name>
    <dbReference type="NCBI Taxonomy" id="5854"/>
    <lineage>
        <taxon>Eukaryota</taxon>
        <taxon>Sar</taxon>
        <taxon>Alveolata</taxon>
        <taxon>Apicomplexa</taxon>
        <taxon>Aconoidasida</taxon>
        <taxon>Haemosporida</taxon>
        <taxon>Plasmodiidae</taxon>
        <taxon>Plasmodium</taxon>
        <taxon>Plasmodium (Laverania)</taxon>
    </lineage>
</organism>
<evidence type="ECO:0000256" key="2">
    <source>
        <dbReference type="SAM" id="MobiDB-lite"/>
    </source>
</evidence>
<dbReference type="AlphaFoldDB" id="A0A2P9D9V9"/>
<proteinExistence type="predicted"/>
<name>A0A2P9D9V9_PLARE</name>
<feature type="compositionally biased region" description="Acidic residues" evidence="2">
    <location>
        <begin position="748"/>
        <end position="866"/>
    </location>
</feature>
<dbReference type="GO" id="GO:0005730">
    <property type="term" value="C:nucleolus"/>
    <property type="evidence" value="ECO:0007669"/>
    <property type="project" value="TreeGrafter"/>
</dbReference>
<feature type="region of interest" description="Disordered" evidence="2">
    <location>
        <begin position="704"/>
        <end position="884"/>
    </location>
</feature>
<dbReference type="InterPro" id="IPR027312">
    <property type="entry name" value="Sda1"/>
</dbReference>
<dbReference type="Proteomes" id="UP000240500">
    <property type="component" value="Chromosome 7"/>
</dbReference>
<evidence type="ECO:0000313" key="5">
    <source>
        <dbReference type="Proteomes" id="UP000240500"/>
    </source>
</evidence>
<reference evidence="4 5" key="1">
    <citation type="submission" date="2016-09" db="EMBL/GenBank/DDBJ databases">
        <authorList>
            <consortium name="Pathogen Informatics"/>
        </authorList>
    </citation>
    <scope>NUCLEOTIDE SEQUENCE [LARGE SCALE GENOMIC DNA]</scope>
</reference>
<dbReference type="GO" id="GO:0000055">
    <property type="term" value="P:ribosomal large subunit export from nucleus"/>
    <property type="evidence" value="ECO:0007669"/>
    <property type="project" value="InterPro"/>
</dbReference>
<protein>
    <submittedName>
        <fullName evidence="4">Protein SDA1, putative</fullName>
    </submittedName>
</protein>
<evidence type="ECO:0000256" key="1">
    <source>
        <dbReference type="SAM" id="Coils"/>
    </source>
</evidence>
<evidence type="ECO:0000313" key="4">
    <source>
        <dbReference type="EMBL" id="SOV77793.1"/>
    </source>
</evidence>
<gene>
    <name evidence="4" type="ORF">PRG01_0714900</name>
</gene>
<keyword evidence="1" id="KW-0175">Coiled coil</keyword>
<feature type="compositionally biased region" description="Basic and acidic residues" evidence="2">
    <location>
        <begin position="997"/>
        <end position="1014"/>
    </location>
</feature>
<feature type="region of interest" description="Disordered" evidence="2">
    <location>
        <begin position="994"/>
        <end position="1015"/>
    </location>
</feature>
<dbReference type="PANTHER" id="PTHR12730">
    <property type="entry name" value="HSDA/SDA1-RELATED"/>
    <property type="match status" value="1"/>
</dbReference>
<sequence>MNEQKLKKQKFLNNLQHNICKNYKLYHSDFYDEFDKFLFNYSVVLLNPFKKNDLLCSQLNFLCFTCHYFSDLKEIKQELEKEEGGKGANKNMFTSEYDFEFSDIETDDDIKSENNKSDDFNDIEKKDMLNDAKVERDTYDEYNELLNINLELKKKEICNNINNEKNIKDIEEEEEKKIQNKKDTKDPLNKYHDLNEYINFLMIKNKEKINFVEELFFLVTQLVIHFKHNLYNSVLLSIIKTLRQIRKYVDSIKYLQVFIFLSDIKINKIKCYIFKCVMDKIIFIHKNKKVNKIKNHIQNNNSVTNKNNKDLKNDILYLLHEAFIECGQKKRIRKKYSSSNFSYFNNITINETINNFSCSVLIELMKKNIFVNKINVNLISEGIFYKNLKIVKCVCYALLGKYDNKELVVKIEKQKIDKNKKIEELKNISNQTHQKLTKSKIKQLHIKKEKIMEEIYNNHNSSSDDEKELIGTTKKKNRKKKIDLSNYVNYTFIDFLFDAYTYSSNIFNLICSKYQFNNGTIKLLLLNILCRIYQRNKIIEENFFLYYENVLLHLKNKNTISKYLSIFIQCLHDYIPTPFIQRIVCVLIKKFLCEHLSEEFVYLIINSIIEIIIKFPNCLNQEIFEAVIVFKDYKNKQISTIIRRFINICKHVNPQVLHKKFLDKQTAILVQKKKILNKSGESVQENSLLQYSYLLGKVGTEKKKKKNNKREKGENNLVDGNMNGNETSDDDINGKKISDDDINGKEISDDDINDEEISDDDINDEEISDDDINDEEISDDDINDDDINDEEISDDDINDEEISDDDINDEEISDDDINDDDINDEEISDDDINDDNINDDNINDDNINDDNINDDNINDDNNNDDDVDRKRKNNEIETNDNNKDNTLLHLNKKFKKEKRKEEKIKKELDIVEKNKKILCERILTDEDFKKLKKMRDYIANNKTVVLSELQDICNAEESDEDSSDNSSDSDKEKIITEEDLLYKKKLKKSQLMKIKTNKSENNRFKTNREKEKKKSVMMLIQKFKGKKKKNALTEYGKLKKKLKGKLAARAKKKGILQKRIAKKLSRRKR</sequence>
<dbReference type="OrthoDB" id="2196187at2759"/>
<dbReference type="VEuPathDB" id="PlasmoDB:PRG01_0714900"/>